<evidence type="ECO:0000313" key="2">
    <source>
        <dbReference type="Proteomes" id="UP000015645"/>
    </source>
</evidence>
<accession>T2T420</accession>
<reference evidence="1 2" key="1">
    <citation type="journal article" date="2013" name="Genome Announc.">
        <title>Draft Genome Sequences of Helicobacter pylori Strains Isolated from Regions of Low and High Gastric Cancer Risk in Colombia.</title>
        <authorList>
            <person name="Sheh A."/>
            <person name="Piazuelo M.B."/>
            <person name="Wilson K.T."/>
            <person name="Correa P."/>
            <person name="Fox J.G."/>
        </authorList>
    </citation>
    <scope>NUCLEOTIDE SEQUENCE [LARGE SCALE GENOMIC DNA]</scope>
    <source>
        <strain evidence="1 2">PZ5024</strain>
    </source>
</reference>
<dbReference type="EMBL" id="ASYS01000048">
    <property type="protein sequence ID" value="EQD99398.1"/>
    <property type="molecule type" value="Genomic_DNA"/>
</dbReference>
<sequence length="30" mass="3484">MEVLSFVAIVLDLIVCETSFIKFSLKLLRR</sequence>
<dbReference type="Proteomes" id="UP000015645">
    <property type="component" value="Unassembled WGS sequence"/>
</dbReference>
<dbReference type="AlphaFoldDB" id="T2T420"/>
<evidence type="ECO:0000313" key="1">
    <source>
        <dbReference type="EMBL" id="EQD99398.1"/>
    </source>
</evidence>
<organism evidence="1 2">
    <name type="scientific">Helicobacter pylori PZ5024</name>
    <dbReference type="NCBI Taxonomy" id="1337391"/>
    <lineage>
        <taxon>Bacteria</taxon>
        <taxon>Pseudomonadati</taxon>
        <taxon>Campylobacterota</taxon>
        <taxon>Epsilonproteobacteria</taxon>
        <taxon>Campylobacterales</taxon>
        <taxon>Helicobacteraceae</taxon>
        <taxon>Helicobacter</taxon>
    </lineage>
</organism>
<name>T2T420_HELPX</name>
<protein>
    <submittedName>
        <fullName evidence="1">Uncharacterized protein</fullName>
    </submittedName>
</protein>
<proteinExistence type="predicted"/>
<gene>
    <name evidence="1" type="ORF">L931_07480</name>
</gene>
<comment type="caution">
    <text evidence="1">The sequence shown here is derived from an EMBL/GenBank/DDBJ whole genome shotgun (WGS) entry which is preliminary data.</text>
</comment>